<dbReference type="SUPFAM" id="SSF50156">
    <property type="entry name" value="PDZ domain-like"/>
    <property type="match status" value="1"/>
</dbReference>
<protein>
    <submittedName>
        <fullName evidence="2">Uncharacterized protein</fullName>
    </submittedName>
</protein>
<dbReference type="EMBL" id="QFXD01000085">
    <property type="protein sequence ID" value="RDH92009.1"/>
    <property type="molecule type" value="Genomic_DNA"/>
</dbReference>
<gene>
    <name evidence="2" type="ORF">DIZ79_04550</name>
</gene>
<accession>A0A370E0X1</accession>
<dbReference type="SUPFAM" id="SSF48452">
    <property type="entry name" value="TPR-like"/>
    <property type="match status" value="1"/>
</dbReference>
<proteinExistence type="predicted"/>
<dbReference type="PROSITE" id="PS50005">
    <property type="entry name" value="TPR"/>
    <property type="match status" value="1"/>
</dbReference>
<evidence type="ECO:0000256" key="1">
    <source>
        <dbReference type="PROSITE-ProRule" id="PRU00339"/>
    </source>
</evidence>
<dbReference type="Proteomes" id="UP000255508">
    <property type="component" value="Unassembled WGS sequence"/>
</dbReference>
<feature type="repeat" description="TPR" evidence="1">
    <location>
        <begin position="78"/>
        <end position="111"/>
    </location>
</feature>
<evidence type="ECO:0000313" key="2">
    <source>
        <dbReference type="EMBL" id="RDH92009.1"/>
    </source>
</evidence>
<keyword evidence="1" id="KW-0802">TPR repeat</keyword>
<dbReference type="InterPro" id="IPR036034">
    <property type="entry name" value="PDZ_sf"/>
</dbReference>
<name>A0A370E0X1_9GAMM</name>
<dbReference type="InterPro" id="IPR019734">
    <property type="entry name" value="TPR_rpt"/>
</dbReference>
<reference evidence="2 3" key="1">
    <citation type="journal article" date="2018" name="ISME J.">
        <title>Endosymbiont genomes yield clues of tubeworm success.</title>
        <authorList>
            <person name="Li Y."/>
            <person name="Liles M.R."/>
            <person name="Halanych K.M."/>
        </authorList>
    </citation>
    <scope>NUCLEOTIDE SEQUENCE [LARGE SCALE GENOMIC DNA]</scope>
    <source>
        <strain evidence="2">A1422</strain>
    </source>
</reference>
<dbReference type="Gene3D" id="1.25.40.10">
    <property type="entry name" value="Tetratricopeptide repeat domain"/>
    <property type="match status" value="1"/>
</dbReference>
<dbReference type="AlphaFoldDB" id="A0A370E0X1"/>
<organism evidence="2 3">
    <name type="scientific">endosymbiont of Lamellibrachia luymesi</name>
    <dbReference type="NCBI Taxonomy" id="2200907"/>
    <lineage>
        <taxon>Bacteria</taxon>
        <taxon>Pseudomonadati</taxon>
        <taxon>Pseudomonadota</taxon>
        <taxon>Gammaproteobacteria</taxon>
        <taxon>sulfur-oxidizing symbionts</taxon>
    </lineage>
</organism>
<evidence type="ECO:0000313" key="3">
    <source>
        <dbReference type="Proteomes" id="UP000255508"/>
    </source>
</evidence>
<dbReference type="InterPro" id="IPR011990">
    <property type="entry name" value="TPR-like_helical_dom_sf"/>
</dbReference>
<comment type="caution">
    <text evidence="2">The sequence shown here is derived from an EMBL/GenBank/DDBJ whole genome shotgun (WGS) entry which is preliminary data.</text>
</comment>
<sequence length="519" mass="59547">MQHKDQPDQKLCIACKEPIHENASLCPHCGTPQHQSKWHYFTLSLKWIGGFTAILSLVIVANQTQELLGQWQNTQETVNERVERAKLQWEIGDFTGAFQQLKQALELDPSSSEARKFEVELAMEQLRRIMAADERYKPLEQFDTIKDNQLGLVLYRGAVSASDKERATILAHLGWLDILRHRSGIEGLNIDLHFSKALELDPNNLYANVMWGSWIPKRFNPAEYTEDKIALSRKYFARALQQNTQRRYVRTLQILAYQKHDLELLRIGHEMSQSGEFPELQPYPTRPFVDLISQAHPRKRSWEVLTQQFSLQELLTLTEWLLAEYPDLEDESGVYASQQRKEALYYAKGRILVEMGKDRNALDAFLKSQSLFIERIKFTSTRYGEKELQNVINPQLEALAKRLDMPLKPAMVSYGGYPDGSAMASGLENGDLILFFNGIPLHSQSLLPERSSDPTTASIEALRSGKLLTIEFQANRHGINTRQILVPAALWDRETTETQRQQLHQTWINPHETIPPDAG</sequence>